<accession>A0ACB6ZJ61</accession>
<keyword evidence="2" id="KW-1185">Reference proteome</keyword>
<gene>
    <name evidence="1" type="ORF">BDM02DRAFT_1945289</name>
</gene>
<evidence type="ECO:0000313" key="1">
    <source>
        <dbReference type="EMBL" id="KAF9649186.1"/>
    </source>
</evidence>
<name>A0ACB6ZJ61_THEGA</name>
<sequence>MDLSLMWCPIWQRAKVESERGLMFEEHTSELKQWESQESRAACSRSIGKLANPLKELQVDVLAKWWAARSMVLESDARNRTGPEMQEFSNLDILLAFVDYSRVREKEFRRAGKEDAGREEQGRGKGEGGGGPRLSYRISSISEDICCKDILRDTGLLTMVAGNNFTRDERFDAHIINLLRPDILRRILAAYSTAVCVPSLITANAPTQLFLFHDENR</sequence>
<organism evidence="1 2">
    <name type="scientific">Thelephora ganbajun</name>
    <name type="common">Ganba fungus</name>
    <dbReference type="NCBI Taxonomy" id="370292"/>
    <lineage>
        <taxon>Eukaryota</taxon>
        <taxon>Fungi</taxon>
        <taxon>Dikarya</taxon>
        <taxon>Basidiomycota</taxon>
        <taxon>Agaricomycotina</taxon>
        <taxon>Agaricomycetes</taxon>
        <taxon>Thelephorales</taxon>
        <taxon>Thelephoraceae</taxon>
        <taxon>Thelephora</taxon>
    </lineage>
</organism>
<evidence type="ECO:0000313" key="2">
    <source>
        <dbReference type="Proteomes" id="UP000886501"/>
    </source>
</evidence>
<dbReference type="EMBL" id="MU118001">
    <property type="protein sequence ID" value="KAF9649186.1"/>
    <property type="molecule type" value="Genomic_DNA"/>
</dbReference>
<proteinExistence type="predicted"/>
<dbReference type="Proteomes" id="UP000886501">
    <property type="component" value="Unassembled WGS sequence"/>
</dbReference>
<reference evidence="1" key="1">
    <citation type="submission" date="2019-10" db="EMBL/GenBank/DDBJ databases">
        <authorList>
            <consortium name="DOE Joint Genome Institute"/>
            <person name="Kuo A."/>
            <person name="Miyauchi S."/>
            <person name="Kiss E."/>
            <person name="Drula E."/>
            <person name="Kohler A."/>
            <person name="Sanchez-Garcia M."/>
            <person name="Andreopoulos B."/>
            <person name="Barry K.W."/>
            <person name="Bonito G."/>
            <person name="Buee M."/>
            <person name="Carver A."/>
            <person name="Chen C."/>
            <person name="Cichocki N."/>
            <person name="Clum A."/>
            <person name="Culley D."/>
            <person name="Crous P.W."/>
            <person name="Fauchery L."/>
            <person name="Girlanda M."/>
            <person name="Hayes R."/>
            <person name="Keri Z."/>
            <person name="Labutti K."/>
            <person name="Lipzen A."/>
            <person name="Lombard V."/>
            <person name="Magnuson J."/>
            <person name="Maillard F."/>
            <person name="Morin E."/>
            <person name="Murat C."/>
            <person name="Nolan M."/>
            <person name="Ohm R."/>
            <person name="Pangilinan J."/>
            <person name="Pereira M."/>
            <person name="Perotto S."/>
            <person name="Peter M."/>
            <person name="Riley R."/>
            <person name="Sitrit Y."/>
            <person name="Stielow B."/>
            <person name="Szollosi G."/>
            <person name="Zifcakova L."/>
            <person name="Stursova M."/>
            <person name="Spatafora J.W."/>
            <person name="Tedersoo L."/>
            <person name="Vaario L.-M."/>
            <person name="Yamada A."/>
            <person name="Yan M."/>
            <person name="Wang P."/>
            <person name="Xu J."/>
            <person name="Bruns T."/>
            <person name="Baldrian P."/>
            <person name="Vilgalys R."/>
            <person name="Henrissat B."/>
            <person name="Grigoriev I.V."/>
            <person name="Hibbett D."/>
            <person name="Nagy L.G."/>
            <person name="Martin F.M."/>
        </authorList>
    </citation>
    <scope>NUCLEOTIDE SEQUENCE</scope>
    <source>
        <strain evidence="1">P2</strain>
    </source>
</reference>
<reference evidence="1" key="2">
    <citation type="journal article" date="2020" name="Nat. Commun.">
        <title>Large-scale genome sequencing of mycorrhizal fungi provides insights into the early evolution of symbiotic traits.</title>
        <authorList>
            <person name="Miyauchi S."/>
            <person name="Kiss E."/>
            <person name="Kuo A."/>
            <person name="Drula E."/>
            <person name="Kohler A."/>
            <person name="Sanchez-Garcia M."/>
            <person name="Morin E."/>
            <person name="Andreopoulos B."/>
            <person name="Barry K.W."/>
            <person name="Bonito G."/>
            <person name="Buee M."/>
            <person name="Carver A."/>
            <person name="Chen C."/>
            <person name="Cichocki N."/>
            <person name="Clum A."/>
            <person name="Culley D."/>
            <person name="Crous P.W."/>
            <person name="Fauchery L."/>
            <person name="Girlanda M."/>
            <person name="Hayes R.D."/>
            <person name="Keri Z."/>
            <person name="LaButti K."/>
            <person name="Lipzen A."/>
            <person name="Lombard V."/>
            <person name="Magnuson J."/>
            <person name="Maillard F."/>
            <person name="Murat C."/>
            <person name="Nolan M."/>
            <person name="Ohm R.A."/>
            <person name="Pangilinan J."/>
            <person name="Pereira M.F."/>
            <person name="Perotto S."/>
            <person name="Peter M."/>
            <person name="Pfister S."/>
            <person name="Riley R."/>
            <person name="Sitrit Y."/>
            <person name="Stielow J.B."/>
            <person name="Szollosi G."/>
            <person name="Zifcakova L."/>
            <person name="Stursova M."/>
            <person name="Spatafora J.W."/>
            <person name="Tedersoo L."/>
            <person name="Vaario L.M."/>
            <person name="Yamada A."/>
            <person name="Yan M."/>
            <person name="Wang P."/>
            <person name="Xu J."/>
            <person name="Bruns T."/>
            <person name="Baldrian P."/>
            <person name="Vilgalys R."/>
            <person name="Dunand C."/>
            <person name="Henrissat B."/>
            <person name="Grigoriev I.V."/>
            <person name="Hibbett D."/>
            <person name="Nagy L.G."/>
            <person name="Martin F.M."/>
        </authorList>
    </citation>
    <scope>NUCLEOTIDE SEQUENCE</scope>
    <source>
        <strain evidence="1">P2</strain>
    </source>
</reference>
<protein>
    <submittedName>
        <fullName evidence="1">Uncharacterized protein</fullName>
    </submittedName>
</protein>
<comment type="caution">
    <text evidence="1">The sequence shown here is derived from an EMBL/GenBank/DDBJ whole genome shotgun (WGS) entry which is preliminary data.</text>
</comment>